<dbReference type="InterPro" id="IPR003594">
    <property type="entry name" value="HATPase_dom"/>
</dbReference>
<evidence type="ECO:0000256" key="7">
    <source>
        <dbReference type="SAM" id="Phobius"/>
    </source>
</evidence>
<comment type="catalytic activity">
    <reaction evidence="1">
        <text>ATP + protein L-histidine = ADP + protein N-phospho-L-histidine.</text>
        <dbReference type="EC" id="2.7.13.3"/>
    </reaction>
</comment>
<dbReference type="CDD" id="cd16922">
    <property type="entry name" value="HATPase_EvgS-ArcB-TorS-like"/>
    <property type="match status" value="1"/>
</dbReference>
<evidence type="ECO:0000256" key="2">
    <source>
        <dbReference type="ARBA" id="ARBA00012438"/>
    </source>
</evidence>
<dbReference type="SMART" id="SM00448">
    <property type="entry name" value="REC"/>
    <property type="match status" value="1"/>
</dbReference>
<evidence type="ECO:0000256" key="1">
    <source>
        <dbReference type="ARBA" id="ARBA00000085"/>
    </source>
</evidence>
<dbReference type="GO" id="GO:0000155">
    <property type="term" value="F:phosphorelay sensor kinase activity"/>
    <property type="evidence" value="ECO:0007669"/>
    <property type="project" value="InterPro"/>
</dbReference>
<keyword evidence="7" id="KW-1133">Transmembrane helix</keyword>
<keyword evidence="3 6" id="KW-0597">Phosphoprotein</keyword>
<dbReference type="InterPro" id="IPR003661">
    <property type="entry name" value="HisK_dim/P_dom"/>
</dbReference>
<evidence type="ECO:0000256" key="3">
    <source>
        <dbReference type="ARBA" id="ARBA00022553"/>
    </source>
</evidence>
<evidence type="ECO:0000259" key="8">
    <source>
        <dbReference type="PROSITE" id="PS50109"/>
    </source>
</evidence>
<dbReference type="Gene3D" id="1.10.287.130">
    <property type="match status" value="1"/>
</dbReference>
<dbReference type="Proteomes" id="UP000193420">
    <property type="component" value="Unassembled WGS sequence"/>
</dbReference>
<feature type="transmembrane region" description="Helical" evidence="7">
    <location>
        <begin position="89"/>
        <end position="106"/>
    </location>
</feature>
<evidence type="ECO:0000256" key="6">
    <source>
        <dbReference type="PROSITE-ProRule" id="PRU00169"/>
    </source>
</evidence>
<feature type="transmembrane region" description="Helical" evidence="7">
    <location>
        <begin position="149"/>
        <end position="170"/>
    </location>
</feature>
<dbReference type="Pfam" id="PF00072">
    <property type="entry name" value="Response_reg"/>
    <property type="match status" value="1"/>
</dbReference>
<dbReference type="STRING" id="188872.SAMN03080602_03512"/>
<gene>
    <name evidence="10" type="ORF">SAMN03080602_03512</name>
</gene>
<dbReference type="PROSITE" id="PS50109">
    <property type="entry name" value="HIS_KIN"/>
    <property type="match status" value="1"/>
</dbReference>
<evidence type="ECO:0000256" key="5">
    <source>
        <dbReference type="ARBA" id="ARBA00022777"/>
    </source>
</evidence>
<feature type="transmembrane region" description="Helical" evidence="7">
    <location>
        <begin position="63"/>
        <end position="83"/>
    </location>
</feature>
<dbReference type="FunFam" id="3.30.565.10:FF:000010">
    <property type="entry name" value="Sensor histidine kinase RcsC"/>
    <property type="match status" value="1"/>
</dbReference>
<evidence type="ECO:0000256" key="4">
    <source>
        <dbReference type="ARBA" id="ARBA00022679"/>
    </source>
</evidence>
<dbReference type="SMART" id="SM00387">
    <property type="entry name" value="HATPase_c"/>
    <property type="match status" value="1"/>
</dbReference>
<dbReference type="EC" id="2.7.13.3" evidence="2"/>
<feature type="domain" description="Histidine kinase" evidence="8">
    <location>
        <begin position="199"/>
        <end position="419"/>
    </location>
</feature>
<keyword evidence="11" id="KW-1185">Reference proteome</keyword>
<keyword evidence="5 10" id="KW-0418">Kinase</keyword>
<dbReference type="InterPro" id="IPR004358">
    <property type="entry name" value="Sig_transdc_His_kin-like_C"/>
</dbReference>
<evidence type="ECO:0000313" key="10">
    <source>
        <dbReference type="EMBL" id="SMG46696.1"/>
    </source>
</evidence>
<proteinExistence type="predicted"/>
<dbReference type="Pfam" id="PF02518">
    <property type="entry name" value="HATPase_c"/>
    <property type="match status" value="1"/>
</dbReference>
<organism evidence="10 11">
    <name type="scientific">Arenibacter troitsensis</name>
    <dbReference type="NCBI Taxonomy" id="188872"/>
    <lineage>
        <taxon>Bacteria</taxon>
        <taxon>Pseudomonadati</taxon>
        <taxon>Bacteroidota</taxon>
        <taxon>Flavobacteriia</taxon>
        <taxon>Flavobacteriales</taxon>
        <taxon>Flavobacteriaceae</taxon>
        <taxon>Arenibacter</taxon>
    </lineage>
</organism>
<keyword evidence="7" id="KW-0812">Transmembrane</keyword>
<feature type="transmembrane region" description="Helical" evidence="7">
    <location>
        <begin position="12"/>
        <end position="32"/>
    </location>
</feature>
<dbReference type="SUPFAM" id="SSF52172">
    <property type="entry name" value="CheY-like"/>
    <property type="match status" value="1"/>
</dbReference>
<protein>
    <recommendedName>
        <fullName evidence="2">histidine kinase</fullName>
        <ecNumber evidence="2">2.7.13.3</ecNumber>
    </recommendedName>
</protein>
<accession>A0A1X7KYM8</accession>
<dbReference type="InterPro" id="IPR036097">
    <property type="entry name" value="HisK_dim/P_sf"/>
</dbReference>
<dbReference type="InterPro" id="IPR005467">
    <property type="entry name" value="His_kinase_dom"/>
</dbReference>
<evidence type="ECO:0000313" key="11">
    <source>
        <dbReference type="Proteomes" id="UP000193420"/>
    </source>
</evidence>
<name>A0A1X7KYM8_9FLAO</name>
<dbReference type="SUPFAM" id="SSF55874">
    <property type="entry name" value="ATPase domain of HSP90 chaperone/DNA topoisomerase II/histidine kinase"/>
    <property type="match status" value="1"/>
</dbReference>
<keyword evidence="4" id="KW-0808">Transferase</keyword>
<sequence>MDEFSSRRIKLVFCLSILTTLISTIWFFIARSLELMELSRYIGATVPFFIISALVSKNGNLTLARFIYMIAFNISVAITASFIGKAGSVEFILMFALALPFVAFSYRRERNFIVLFSGFSVLLWFLLYYTDFNLFTHIHMDPELAGKYIYPVSIGTTILLVTYQLIYFSYINAQYYSSIHNQREEAIEESNAKSRFLSMMSHEIRTPLNAITGLSHILGDSNPRQDQVQNIEALNYSGKILLNLLNNVLDFSKMESTTITLDPIPTNIMLAVKQIKKIHEPSCLRKGIALELEIDDDLPVVQLDIVRFNQVINNLVSNAIKFTDEGSVSLKITKLNETADTVLLHTEIKDTGIGIAQDQHEKVWEAFTQASTSTNRLYGGTGLGLPIVKSIVEAMGSQVKIDSEPGVGSSFSFDLELKLASKEALEQATKKKEHDLKGNRILLVEDNQINVMVGRQILEKANLVVEVAYDGQEAVNKVRENDYDAILMDIQMPIMDGYMASMEIRKFNTDTPIMALSASVFMEVKSKIIESGMNGFIFKPFEPEDLLNKIEDAMQTKITVAMDNN</sequence>
<dbReference type="PANTHER" id="PTHR43047">
    <property type="entry name" value="TWO-COMPONENT HISTIDINE PROTEIN KINASE"/>
    <property type="match status" value="1"/>
</dbReference>
<dbReference type="CDD" id="cd00082">
    <property type="entry name" value="HisKA"/>
    <property type="match status" value="1"/>
</dbReference>
<feature type="domain" description="Response regulatory" evidence="9">
    <location>
        <begin position="440"/>
        <end position="554"/>
    </location>
</feature>
<dbReference type="EMBL" id="FXAO01000008">
    <property type="protein sequence ID" value="SMG46696.1"/>
    <property type="molecule type" value="Genomic_DNA"/>
</dbReference>
<dbReference type="Pfam" id="PF00512">
    <property type="entry name" value="HisKA"/>
    <property type="match status" value="1"/>
</dbReference>
<feature type="transmembrane region" description="Helical" evidence="7">
    <location>
        <begin position="38"/>
        <end position="56"/>
    </location>
</feature>
<dbReference type="AlphaFoldDB" id="A0A1X7KYM8"/>
<dbReference type="Gene3D" id="3.30.565.10">
    <property type="entry name" value="Histidine kinase-like ATPase, C-terminal domain"/>
    <property type="match status" value="1"/>
</dbReference>
<dbReference type="PRINTS" id="PR00344">
    <property type="entry name" value="BCTRLSENSOR"/>
</dbReference>
<feature type="transmembrane region" description="Helical" evidence="7">
    <location>
        <begin position="113"/>
        <end position="129"/>
    </location>
</feature>
<dbReference type="SUPFAM" id="SSF47384">
    <property type="entry name" value="Homodimeric domain of signal transducing histidine kinase"/>
    <property type="match status" value="1"/>
</dbReference>
<dbReference type="SMART" id="SM00388">
    <property type="entry name" value="HisKA"/>
    <property type="match status" value="1"/>
</dbReference>
<keyword evidence="7" id="KW-0472">Membrane</keyword>
<dbReference type="CDD" id="cd17546">
    <property type="entry name" value="REC_hyHK_CKI1_RcsC-like"/>
    <property type="match status" value="1"/>
</dbReference>
<dbReference type="RefSeq" id="WP_085500227.1">
    <property type="nucleotide sequence ID" value="NZ_FXAO01000008.1"/>
</dbReference>
<reference evidence="11" key="1">
    <citation type="submission" date="2017-04" db="EMBL/GenBank/DDBJ databases">
        <authorList>
            <person name="Varghese N."/>
            <person name="Submissions S."/>
        </authorList>
    </citation>
    <scope>NUCLEOTIDE SEQUENCE [LARGE SCALE GENOMIC DNA]</scope>
    <source>
        <strain evidence="11">DSM 19835</strain>
    </source>
</reference>
<dbReference type="InterPro" id="IPR011006">
    <property type="entry name" value="CheY-like_superfamily"/>
</dbReference>
<dbReference type="PROSITE" id="PS50110">
    <property type="entry name" value="RESPONSE_REGULATORY"/>
    <property type="match status" value="1"/>
</dbReference>
<dbReference type="Gene3D" id="3.40.50.2300">
    <property type="match status" value="1"/>
</dbReference>
<dbReference type="InterPro" id="IPR036890">
    <property type="entry name" value="HATPase_C_sf"/>
</dbReference>
<feature type="modified residue" description="4-aspartylphosphate" evidence="6">
    <location>
        <position position="489"/>
    </location>
</feature>
<evidence type="ECO:0000259" key="9">
    <source>
        <dbReference type="PROSITE" id="PS50110"/>
    </source>
</evidence>
<dbReference type="InterPro" id="IPR001789">
    <property type="entry name" value="Sig_transdc_resp-reg_receiver"/>
</dbReference>